<evidence type="ECO:0000313" key="2">
    <source>
        <dbReference type="Proteomes" id="UP000867740"/>
    </source>
</evidence>
<sequence>MKKDNLSKKDETMIFAISATLMLYVDRIYSMASVNKDDAMIYVNDEDVVEFALRIHMKEVLTEFEYYKAAYGTGKEKYEYINITELLKRVMFFHDLYVKDMLIRNIESGRSFDDYSVLDWDMDINRLYQ</sequence>
<dbReference type="RefSeq" id="WP_047369708.1">
    <property type="nucleotide sequence ID" value="NZ_CABMNU010000005.1"/>
</dbReference>
<reference evidence="1" key="1">
    <citation type="journal article" date="2018" name="Genome Biol.">
        <title>SKESA: strategic k-mer extension for scrupulous assemblies.</title>
        <authorList>
            <person name="Souvorov A."/>
            <person name="Agarwala R."/>
            <person name="Lipman D.J."/>
        </authorList>
    </citation>
    <scope>NUCLEOTIDE SEQUENCE</scope>
    <source>
        <strain evidence="1">CAVp300</strain>
    </source>
</reference>
<dbReference type="EMBL" id="DACSUM010000063">
    <property type="protein sequence ID" value="HAT3584599.1"/>
    <property type="molecule type" value="Genomic_DNA"/>
</dbReference>
<dbReference type="AlphaFoldDB" id="A0A9P3TD87"/>
<accession>A0A9P3TD87</accession>
<gene>
    <name evidence="1" type="ORF">I8531_004987</name>
</gene>
<dbReference type="Proteomes" id="UP000867740">
    <property type="component" value="Unassembled WGS sequence"/>
</dbReference>
<proteinExistence type="predicted"/>
<name>A0A9P3TD87_KLUIN</name>
<protein>
    <submittedName>
        <fullName evidence="1">Uncharacterized protein</fullName>
    </submittedName>
</protein>
<comment type="caution">
    <text evidence="1">The sequence shown here is derived from an EMBL/GenBank/DDBJ whole genome shotgun (WGS) entry which is preliminary data.</text>
</comment>
<reference evidence="1" key="2">
    <citation type="submission" date="2020-10" db="EMBL/GenBank/DDBJ databases">
        <authorList>
            <consortium name="NCBI Pathogen Detection Project"/>
        </authorList>
    </citation>
    <scope>NUCLEOTIDE SEQUENCE</scope>
    <source>
        <strain evidence="1">CAVp300</strain>
    </source>
</reference>
<evidence type="ECO:0000313" key="1">
    <source>
        <dbReference type="EMBL" id="HAT3584599.1"/>
    </source>
</evidence>
<organism evidence="1 2">
    <name type="scientific">Kluyvera intermedia</name>
    <name type="common">Enterobacter intermedius</name>
    <dbReference type="NCBI Taxonomy" id="61648"/>
    <lineage>
        <taxon>Bacteria</taxon>
        <taxon>Pseudomonadati</taxon>
        <taxon>Pseudomonadota</taxon>
        <taxon>Gammaproteobacteria</taxon>
        <taxon>Enterobacterales</taxon>
        <taxon>Enterobacteriaceae</taxon>
        <taxon>Kluyvera</taxon>
    </lineage>
</organism>